<name>A0A5C5XGY4_9PLAN</name>
<comment type="caution">
    <text evidence="1">The sequence shown here is derived from an EMBL/GenBank/DDBJ whole genome shotgun (WGS) entry which is preliminary data.</text>
</comment>
<dbReference type="InterPro" id="IPR016195">
    <property type="entry name" value="Pol/histidinol_Pase-like"/>
</dbReference>
<dbReference type="AlphaFoldDB" id="A0A5C5XGY4"/>
<dbReference type="Proteomes" id="UP000316095">
    <property type="component" value="Unassembled WGS sequence"/>
</dbReference>
<sequence length="450" mass="50885">MKYFSASENVHILLFPFQLIICSFLCFLCVTGSVLAETPNAFKLQSGNEQQWYRGNMHTHSHWSDGDDYLDNIALWYRDHGYQFLVFTDHNVLANSMKWVDIEKTKGGQKAFDKLIKNFPEQTETREQDGSKQVRLQTYTEIAKRFNDPGKYLLIQGEEISDRFEKFPIHMNVSNVKDLVRPRGGESVAETIQNNVNAVVTQRERTGQPMFIHLNHPNFGYAVTAEDLMRVVGDKFFEVYNGHPGVHNSGDDQHASTERIWDIVLTRRLAEFDLPVMYGIAVDDGHNYHNIPSRASEPGRGWVVVLANQLSPASLIESLESGRFYSSNGVAIQKIESTQQKLTIEIDAVDGELYTTEFIGTRIGYDSTSMPVVDKEGQPLLLTRRYSKDIGEVLKTVQGTTAEYEYAGDEIYVRARVTSDAKHSNPSELGDLKSAWIQPVVLNGSNADTQ</sequence>
<dbReference type="RefSeq" id="WP_146503402.1">
    <property type="nucleotide sequence ID" value="NZ_SJPG01000001.1"/>
</dbReference>
<dbReference type="EMBL" id="SJPG01000001">
    <property type="protein sequence ID" value="TWT61405.1"/>
    <property type="molecule type" value="Genomic_DNA"/>
</dbReference>
<organism evidence="1 2">
    <name type="scientific">Rubinisphaera italica</name>
    <dbReference type="NCBI Taxonomy" id="2527969"/>
    <lineage>
        <taxon>Bacteria</taxon>
        <taxon>Pseudomonadati</taxon>
        <taxon>Planctomycetota</taxon>
        <taxon>Planctomycetia</taxon>
        <taxon>Planctomycetales</taxon>
        <taxon>Planctomycetaceae</taxon>
        <taxon>Rubinisphaera</taxon>
    </lineage>
</organism>
<protein>
    <recommendedName>
        <fullName evidence="3">PHP domain protein</fullName>
    </recommendedName>
</protein>
<gene>
    <name evidence="1" type="ORF">Pan54_21410</name>
</gene>
<dbReference type="Gene3D" id="3.20.20.140">
    <property type="entry name" value="Metal-dependent hydrolases"/>
    <property type="match status" value="1"/>
</dbReference>
<dbReference type="SUPFAM" id="SSF89550">
    <property type="entry name" value="PHP domain-like"/>
    <property type="match status" value="1"/>
</dbReference>
<reference evidence="1 2" key="1">
    <citation type="submission" date="2019-02" db="EMBL/GenBank/DDBJ databases">
        <title>Deep-cultivation of Planctomycetes and their phenomic and genomic characterization uncovers novel biology.</title>
        <authorList>
            <person name="Wiegand S."/>
            <person name="Jogler M."/>
            <person name="Boedeker C."/>
            <person name="Pinto D."/>
            <person name="Vollmers J."/>
            <person name="Rivas-Marin E."/>
            <person name="Kohn T."/>
            <person name="Peeters S.H."/>
            <person name="Heuer A."/>
            <person name="Rast P."/>
            <person name="Oberbeckmann S."/>
            <person name="Bunk B."/>
            <person name="Jeske O."/>
            <person name="Meyerdierks A."/>
            <person name="Storesund J.E."/>
            <person name="Kallscheuer N."/>
            <person name="Luecker S."/>
            <person name="Lage O.M."/>
            <person name="Pohl T."/>
            <person name="Merkel B.J."/>
            <person name="Hornburger P."/>
            <person name="Mueller R.-W."/>
            <person name="Bruemmer F."/>
            <person name="Labrenz M."/>
            <person name="Spormann A.M."/>
            <person name="Op Den Camp H."/>
            <person name="Overmann J."/>
            <person name="Amann R."/>
            <person name="Jetten M.S.M."/>
            <person name="Mascher T."/>
            <person name="Medema M.H."/>
            <person name="Devos D.P."/>
            <person name="Kaster A.-K."/>
            <person name="Ovreas L."/>
            <person name="Rohde M."/>
            <person name="Galperin M.Y."/>
            <person name="Jogler C."/>
        </authorList>
    </citation>
    <scope>NUCLEOTIDE SEQUENCE [LARGE SCALE GENOMIC DNA]</scope>
    <source>
        <strain evidence="1 2">Pan54</strain>
    </source>
</reference>
<evidence type="ECO:0000313" key="2">
    <source>
        <dbReference type="Proteomes" id="UP000316095"/>
    </source>
</evidence>
<dbReference type="GO" id="GO:0004534">
    <property type="term" value="F:5'-3' RNA exonuclease activity"/>
    <property type="evidence" value="ECO:0007669"/>
    <property type="project" value="TreeGrafter"/>
</dbReference>
<evidence type="ECO:0000313" key="1">
    <source>
        <dbReference type="EMBL" id="TWT61405.1"/>
    </source>
</evidence>
<dbReference type="PANTHER" id="PTHR42924">
    <property type="entry name" value="EXONUCLEASE"/>
    <property type="match status" value="1"/>
</dbReference>
<dbReference type="OrthoDB" id="9804333at2"/>
<dbReference type="PANTHER" id="PTHR42924:SF11">
    <property type="entry name" value="POLYMERASE_HISTIDINOL PHOSPHATASE N-TERMINAL DOMAIN-CONTAINING PROTEIN"/>
    <property type="match status" value="1"/>
</dbReference>
<dbReference type="GO" id="GO:0035312">
    <property type="term" value="F:5'-3' DNA exonuclease activity"/>
    <property type="evidence" value="ECO:0007669"/>
    <property type="project" value="TreeGrafter"/>
</dbReference>
<evidence type="ECO:0008006" key="3">
    <source>
        <dbReference type="Google" id="ProtNLM"/>
    </source>
</evidence>
<accession>A0A5C5XGY4</accession>
<proteinExistence type="predicted"/>
<dbReference type="InterPro" id="IPR052018">
    <property type="entry name" value="PHP_domain"/>
</dbReference>
<keyword evidence="2" id="KW-1185">Reference proteome</keyword>